<proteinExistence type="predicted"/>
<evidence type="ECO:0000256" key="1">
    <source>
        <dbReference type="SAM" id="SignalP"/>
    </source>
</evidence>
<dbReference type="Proteomes" id="UP001273505">
    <property type="component" value="Unassembled WGS sequence"/>
</dbReference>
<keyword evidence="1" id="KW-0732">Signal</keyword>
<feature type="signal peptide" evidence="1">
    <location>
        <begin position="1"/>
        <end position="26"/>
    </location>
</feature>
<dbReference type="SUPFAM" id="SSF74653">
    <property type="entry name" value="TolA/TonB C-terminal domain"/>
    <property type="match status" value="1"/>
</dbReference>
<evidence type="ECO:0000313" key="2">
    <source>
        <dbReference type="EMBL" id="MDX6851272.1"/>
    </source>
</evidence>
<accession>A0ABU4S2G5</accession>
<sequence>MKTRLTKKVLGSLAILAVILPFSSSASSMYQPAQFGDVAEQVTSKVVIPQSMATDNRTIAVYCQADIAASGVASNVNCFDKAGYNDLQGQTQRALDGLAFSPAQVDGEAVPVRMTFRVVYSRNETQPNVVMLPNLGTLQREHGVSYFAPQERLDNSDWYSSYADRGEGKPFFNNGKLARIVGNVNADGGIDSVQTVEASGRARRDARIIESALKGSRFIPGFVGEEAVNMHYIAVVNYPSDD</sequence>
<evidence type="ECO:0008006" key="4">
    <source>
        <dbReference type="Google" id="ProtNLM"/>
    </source>
</evidence>
<dbReference type="RefSeq" id="WP_302721731.1">
    <property type="nucleotide sequence ID" value="NZ_JAULRU010000371.1"/>
</dbReference>
<organism evidence="2 3">
    <name type="scientific">Gilvimarinus gilvus</name>
    <dbReference type="NCBI Taxonomy" id="3058038"/>
    <lineage>
        <taxon>Bacteria</taxon>
        <taxon>Pseudomonadati</taxon>
        <taxon>Pseudomonadota</taxon>
        <taxon>Gammaproteobacteria</taxon>
        <taxon>Cellvibrionales</taxon>
        <taxon>Cellvibrionaceae</taxon>
        <taxon>Gilvimarinus</taxon>
    </lineage>
</organism>
<keyword evidence="3" id="KW-1185">Reference proteome</keyword>
<dbReference type="Gene3D" id="3.30.1150.10">
    <property type="match status" value="1"/>
</dbReference>
<protein>
    <recommendedName>
        <fullName evidence="4">TonB C-terminal domain-containing protein</fullName>
    </recommendedName>
</protein>
<comment type="caution">
    <text evidence="2">The sequence shown here is derived from an EMBL/GenBank/DDBJ whole genome shotgun (WGS) entry which is preliminary data.</text>
</comment>
<evidence type="ECO:0000313" key="3">
    <source>
        <dbReference type="Proteomes" id="UP001273505"/>
    </source>
</evidence>
<feature type="chain" id="PRO_5045175461" description="TonB C-terminal domain-containing protein" evidence="1">
    <location>
        <begin position="27"/>
        <end position="242"/>
    </location>
</feature>
<dbReference type="EMBL" id="JAXAFO010000046">
    <property type="protein sequence ID" value="MDX6851272.1"/>
    <property type="molecule type" value="Genomic_DNA"/>
</dbReference>
<name>A0ABU4S2G5_9GAMM</name>
<reference evidence="2 3" key="1">
    <citation type="submission" date="2023-11" db="EMBL/GenBank/DDBJ databases">
        <title>Gilvimarinus fulvus sp. nov., isolated from the surface of Kelp.</title>
        <authorList>
            <person name="Sun Y.Y."/>
            <person name="Gong Y."/>
            <person name="Du Z.J."/>
        </authorList>
    </citation>
    <scope>NUCLEOTIDE SEQUENCE [LARGE SCALE GENOMIC DNA]</scope>
    <source>
        <strain evidence="2 3">SDUM040013</strain>
    </source>
</reference>
<gene>
    <name evidence="2" type="ORF">SCD92_17980</name>
</gene>